<dbReference type="EMBL" id="GAMD01002272">
    <property type="protein sequence ID" value="JAA99318.1"/>
    <property type="molecule type" value="mRNA"/>
</dbReference>
<sequence length="91" mass="10325">MPTAPLCLLPVDESRGVFMPHAVLYEPLPRDSEGTSITSRYSSMKLYLKLQRSPEIGGDSPPNFCFSNVEWPSDELPIFYEYRCLVVIINV</sequence>
<protein>
    <submittedName>
        <fullName evidence="1">Uncharacterized protein</fullName>
    </submittedName>
</protein>
<accession>T1E8D5</accession>
<organism evidence="1">
    <name type="scientific">Anopheles aquasalis</name>
    <name type="common">Malaria mosquito</name>
    <dbReference type="NCBI Taxonomy" id="42839"/>
    <lineage>
        <taxon>Eukaryota</taxon>
        <taxon>Metazoa</taxon>
        <taxon>Ecdysozoa</taxon>
        <taxon>Arthropoda</taxon>
        <taxon>Hexapoda</taxon>
        <taxon>Insecta</taxon>
        <taxon>Pterygota</taxon>
        <taxon>Neoptera</taxon>
        <taxon>Endopterygota</taxon>
        <taxon>Diptera</taxon>
        <taxon>Nematocera</taxon>
        <taxon>Culicoidea</taxon>
        <taxon>Culicidae</taxon>
        <taxon>Anophelinae</taxon>
        <taxon>Anopheles</taxon>
    </lineage>
</organism>
<dbReference type="AlphaFoldDB" id="T1E8D5"/>
<name>T1E8D5_ANOAQ</name>
<evidence type="ECO:0000313" key="1">
    <source>
        <dbReference type="EMBL" id="JAA99318.1"/>
    </source>
</evidence>
<proteinExistence type="evidence at transcript level"/>
<reference evidence="1" key="1">
    <citation type="submission" date="2013-07" db="EMBL/GenBank/DDBJ databases">
        <title>Transcriptome sequencing and developmental regulation of gene expression in Anopheles aquasalis.</title>
        <authorList>
            <consortium name="Brazilian Malaria Network (MCT/CNPq/MS/SCTIE/DECIT/PRONEX 555648/2009-5) and Research Network on Bioactive Molecules from Arthropod Vectors (NAP-MOBIARVE"/>
            <consortium name="University of Sao Paulo)"/>
            <person name="Marinotti O."/>
            <person name="Ribeiro J.M.C."/>
            <person name="Costa-da-Silva A.L."/>
            <person name="Silva M.C.P."/>
            <person name="Lopes A.R."/>
            <person name="Barros M.S."/>
            <person name="Sa-Nunes A."/>
            <person name="Konjin B.B."/>
            <person name="Carvalho E."/>
            <person name="Suesdek L."/>
            <person name="Silva-Neto M.A.C."/>
            <person name="Capurro M.L."/>
        </authorList>
    </citation>
    <scope>NUCLEOTIDE SEQUENCE</scope>
    <source>
        <tissue evidence="1">Whole body</tissue>
    </source>
</reference>